<dbReference type="PANTHER" id="PTHR22930:SF269">
    <property type="entry name" value="NUCLEASE HARBI1-LIKE PROTEIN"/>
    <property type="match status" value="1"/>
</dbReference>
<evidence type="ECO:0000256" key="3">
    <source>
        <dbReference type="ARBA" id="ARBA00006958"/>
    </source>
</evidence>
<dbReference type="GO" id="GO:0046872">
    <property type="term" value="F:metal ion binding"/>
    <property type="evidence" value="ECO:0007669"/>
    <property type="project" value="UniProtKB-KW"/>
</dbReference>
<reference evidence="9" key="1">
    <citation type="journal article" date="2023" name="Front. Mar. Sci.">
        <title>A new Merluccius polli reference genome to investigate the effects of global change in West African waters.</title>
        <authorList>
            <person name="Mateo J.L."/>
            <person name="Blanco-Fernandez C."/>
            <person name="Garcia-Vazquez E."/>
            <person name="Machado-Schiaffino G."/>
        </authorList>
    </citation>
    <scope>NUCLEOTIDE SEQUENCE</scope>
    <source>
        <strain evidence="9">C29</strain>
        <tissue evidence="9">Fin</tissue>
    </source>
</reference>
<dbReference type="InterPro" id="IPR045249">
    <property type="entry name" value="HARBI1-like"/>
</dbReference>
<dbReference type="InterPro" id="IPR027806">
    <property type="entry name" value="HARBI1_dom"/>
</dbReference>
<dbReference type="Pfam" id="PF13359">
    <property type="entry name" value="DDE_Tnp_4"/>
    <property type="match status" value="1"/>
</dbReference>
<dbReference type="PANTHER" id="PTHR22930">
    <property type="match status" value="1"/>
</dbReference>
<keyword evidence="5" id="KW-0479">Metal-binding</keyword>
<protein>
    <submittedName>
        <fullName evidence="9">Protein ALP1-like</fullName>
    </submittedName>
</protein>
<keyword evidence="6" id="KW-0378">Hydrolase</keyword>
<keyword evidence="10" id="KW-1185">Reference proteome</keyword>
<sequence length="457" mass="51571">MTCNTPLTPRVAAESLVFLRVTFAGDIPGDIPIKMATEEECILLLLLNRRRQRRQRRDRRWYVRPLNTTRDQDGEFVSLVLPMRSLDEERHFQYFRMSAPKFDDLVSRVIRYLPDSHQNHRNPIGASQRLAVTLRYLATGIGLQALSASYKMGTSTVSGIVEEMCSAIWDALQGEYMAFPSRGQWQDIAEDFRRQWQFPLCVGAIDGKHVRIRAPARSGSDFHNYKGFFSIVLMAAADANYRFVYVDVGAYGRESDGGVLGRSAFGSRLAEGNLNLPAPAVLPGTTTPSPFFFLGDEAFPLQVNLMRPYPGTNLQDRKRIYNYRLSRARRVVENAFGILAARFRIFGRPIDCQPEKAVKIVKACVALHNFLASTERARYMPATFVDTTADTGEVQPGEWRQHVAGDRNMVDGPRCSVGRARPSQRAALVREQLADYFLSDAGVFPNQYNVLRLGTDQ</sequence>
<comment type="cofactor">
    <cofactor evidence="1">
        <name>a divalent metal cation</name>
        <dbReference type="ChEBI" id="CHEBI:60240"/>
    </cofactor>
</comment>
<organism evidence="9 10">
    <name type="scientific">Merluccius polli</name>
    <name type="common">Benguela hake</name>
    <name type="synonym">Merluccius cadenati</name>
    <dbReference type="NCBI Taxonomy" id="89951"/>
    <lineage>
        <taxon>Eukaryota</taxon>
        <taxon>Metazoa</taxon>
        <taxon>Chordata</taxon>
        <taxon>Craniata</taxon>
        <taxon>Vertebrata</taxon>
        <taxon>Euteleostomi</taxon>
        <taxon>Actinopterygii</taxon>
        <taxon>Neopterygii</taxon>
        <taxon>Teleostei</taxon>
        <taxon>Neoteleostei</taxon>
        <taxon>Acanthomorphata</taxon>
        <taxon>Zeiogadaria</taxon>
        <taxon>Gadariae</taxon>
        <taxon>Gadiformes</taxon>
        <taxon>Gadoidei</taxon>
        <taxon>Merlucciidae</taxon>
        <taxon>Merluccius</taxon>
    </lineage>
</organism>
<evidence type="ECO:0000313" key="9">
    <source>
        <dbReference type="EMBL" id="KAK0135020.1"/>
    </source>
</evidence>
<dbReference type="Proteomes" id="UP001174136">
    <property type="component" value="Unassembled WGS sequence"/>
</dbReference>
<gene>
    <name evidence="9" type="ORF">N1851_029168</name>
</gene>
<name>A0AA47NRT4_MERPO</name>
<evidence type="ECO:0000259" key="8">
    <source>
        <dbReference type="Pfam" id="PF13359"/>
    </source>
</evidence>
<evidence type="ECO:0000256" key="7">
    <source>
        <dbReference type="ARBA" id="ARBA00023242"/>
    </source>
</evidence>
<evidence type="ECO:0000256" key="4">
    <source>
        <dbReference type="ARBA" id="ARBA00022722"/>
    </source>
</evidence>
<dbReference type="AlphaFoldDB" id="A0AA47NRT4"/>
<keyword evidence="4" id="KW-0540">Nuclease</keyword>
<proteinExistence type="inferred from homology"/>
<evidence type="ECO:0000256" key="2">
    <source>
        <dbReference type="ARBA" id="ARBA00004123"/>
    </source>
</evidence>
<evidence type="ECO:0000313" key="10">
    <source>
        <dbReference type="Proteomes" id="UP001174136"/>
    </source>
</evidence>
<evidence type="ECO:0000256" key="1">
    <source>
        <dbReference type="ARBA" id="ARBA00001968"/>
    </source>
</evidence>
<dbReference type="GO" id="GO:0016787">
    <property type="term" value="F:hydrolase activity"/>
    <property type="evidence" value="ECO:0007669"/>
    <property type="project" value="UniProtKB-KW"/>
</dbReference>
<comment type="caution">
    <text evidence="9">The sequence shown here is derived from an EMBL/GenBank/DDBJ whole genome shotgun (WGS) entry which is preliminary data.</text>
</comment>
<comment type="subcellular location">
    <subcellularLocation>
        <location evidence="2">Nucleus</location>
    </subcellularLocation>
</comment>
<feature type="domain" description="DDE Tnp4" evidence="8">
    <location>
        <begin position="205"/>
        <end position="369"/>
    </location>
</feature>
<evidence type="ECO:0000256" key="5">
    <source>
        <dbReference type="ARBA" id="ARBA00022723"/>
    </source>
</evidence>
<keyword evidence="7" id="KW-0539">Nucleus</keyword>
<dbReference type="EMBL" id="JAOPHQ010005494">
    <property type="protein sequence ID" value="KAK0135020.1"/>
    <property type="molecule type" value="Genomic_DNA"/>
</dbReference>
<dbReference type="GO" id="GO:0004518">
    <property type="term" value="F:nuclease activity"/>
    <property type="evidence" value="ECO:0007669"/>
    <property type="project" value="UniProtKB-KW"/>
</dbReference>
<accession>A0AA47NRT4</accession>
<dbReference type="GO" id="GO:0005634">
    <property type="term" value="C:nucleus"/>
    <property type="evidence" value="ECO:0007669"/>
    <property type="project" value="UniProtKB-SubCell"/>
</dbReference>
<comment type="similarity">
    <text evidence="3">Belongs to the HARBI1 family.</text>
</comment>
<evidence type="ECO:0000256" key="6">
    <source>
        <dbReference type="ARBA" id="ARBA00022801"/>
    </source>
</evidence>